<keyword evidence="2" id="KW-1185">Reference proteome</keyword>
<dbReference type="eggNOG" id="ENOG50331VE">
    <property type="taxonomic scope" value="Bacteria"/>
</dbReference>
<name>A0A081N6B5_9GAMM</name>
<sequence>MGVSQALNRYNIQSQLYEGGFLLFDQDADGRCGKRILIDARLTHKFSALVTNDSKGLLVIHGIKQLKSRGGGVNSYSSNVKAHKHMDVIGHVVVAYEIHQSSPDDPYGGIRITDIDLADFAGGKELGFYHVRRDGGEWDASGKSSNAIFTQKATINGLSQNFEEAAKSLMPEMLALAYGPVDARGFDFFFQPESLLYNGSRFRTPAQKRVNIHVASQWLAQGLLKAQKRQQPVEWLIHGDGIWLFDRALDLLEGQKMDQHTILIAGLSRSFLAPKIARMKRMGFQFHDDVVKVNSHDWNSVRNRLDIRGRLHQAVESLGDDFQDRAGELKHQVRDDRLKALNGLIGSTTPGFLTYGLMTGSTHPEALLPASVGAAAYGLYTMAHKLRSLRNVAGNLRNDANLNPHMHPFKSPARFNSHIEKTYGGDGKSFQALLGIKTNRY</sequence>
<evidence type="ECO:0000313" key="1">
    <source>
        <dbReference type="EMBL" id="KEQ13988.1"/>
    </source>
</evidence>
<accession>A0A081N6B5</accession>
<gene>
    <name evidence="1" type="ORF">GZ78_25445</name>
</gene>
<protein>
    <submittedName>
        <fullName evidence="1">Uncharacterized protein</fullName>
    </submittedName>
</protein>
<dbReference type="OrthoDB" id="6193078at2"/>
<organism evidence="1 2">
    <name type="scientific">Endozoicomonas numazuensis</name>
    <dbReference type="NCBI Taxonomy" id="1137799"/>
    <lineage>
        <taxon>Bacteria</taxon>
        <taxon>Pseudomonadati</taxon>
        <taxon>Pseudomonadota</taxon>
        <taxon>Gammaproteobacteria</taxon>
        <taxon>Oceanospirillales</taxon>
        <taxon>Endozoicomonadaceae</taxon>
        <taxon>Endozoicomonas</taxon>
    </lineage>
</organism>
<dbReference type="STRING" id="1137799.GZ78_25445"/>
<dbReference type="AlphaFoldDB" id="A0A081N6B5"/>
<comment type="caution">
    <text evidence="1">The sequence shown here is derived from an EMBL/GenBank/DDBJ whole genome shotgun (WGS) entry which is preliminary data.</text>
</comment>
<proteinExistence type="predicted"/>
<dbReference type="RefSeq" id="WP_034841725.1">
    <property type="nucleotide sequence ID" value="NZ_JOKH01000008.1"/>
</dbReference>
<dbReference type="EMBL" id="JOKH01000008">
    <property type="protein sequence ID" value="KEQ13988.1"/>
    <property type="molecule type" value="Genomic_DNA"/>
</dbReference>
<evidence type="ECO:0000313" key="2">
    <source>
        <dbReference type="Proteomes" id="UP000028073"/>
    </source>
</evidence>
<dbReference type="Proteomes" id="UP000028073">
    <property type="component" value="Unassembled WGS sequence"/>
</dbReference>
<reference evidence="1 2" key="1">
    <citation type="submission" date="2014-06" db="EMBL/GenBank/DDBJ databases">
        <title>Whole Genome Sequences of Three Symbiotic Endozoicomonas Bacteria.</title>
        <authorList>
            <person name="Neave M.J."/>
            <person name="Apprill A."/>
            <person name="Voolstra C.R."/>
        </authorList>
    </citation>
    <scope>NUCLEOTIDE SEQUENCE [LARGE SCALE GENOMIC DNA]</scope>
    <source>
        <strain evidence="1 2">DSM 25634</strain>
    </source>
</reference>